<dbReference type="NCBIfam" id="TIGR00074">
    <property type="entry name" value="hypC_hupF"/>
    <property type="match status" value="1"/>
</dbReference>
<dbReference type="PANTHER" id="PTHR35177">
    <property type="entry name" value="HYDROGENASE MATURATION FACTOR HYBG"/>
    <property type="match status" value="1"/>
</dbReference>
<dbReference type="SUPFAM" id="SSF159127">
    <property type="entry name" value="HupF/HypC-like"/>
    <property type="match status" value="1"/>
</dbReference>
<dbReference type="Proteomes" id="UP000015559">
    <property type="component" value="Chromosome"/>
</dbReference>
<dbReference type="GO" id="GO:0051604">
    <property type="term" value="P:protein maturation"/>
    <property type="evidence" value="ECO:0007669"/>
    <property type="project" value="TreeGrafter"/>
</dbReference>
<dbReference type="Gene3D" id="2.30.30.140">
    <property type="match status" value="1"/>
</dbReference>
<dbReference type="OrthoDB" id="9806017at2"/>
<protein>
    <submittedName>
        <fullName evidence="2">Hydrogenase maturation factor</fullName>
    </submittedName>
</protein>
<dbReference type="eggNOG" id="COG0298">
    <property type="taxonomic scope" value="Bacteria"/>
</dbReference>
<evidence type="ECO:0000313" key="3">
    <source>
        <dbReference type="Proteomes" id="UP000015559"/>
    </source>
</evidence>
<dbReference type="HOGENOM" id="CLU_159381_2_0_4"/>
<dbReference type="Pfam" id="PF01455">
    <property type="entry name" value="HupF_HypC"/>
    <property type="match status" value="1"/>
</dbReference>
<dbReference type="RefSeq" id="WP_009206446.1">
    <property type="nucleotide sequence ID" value="NC_022357.1"/>
</dbReference>
<accession>S6ABD9</accession>
<dbReference type="GO" id="GO:0005506">
    <property type="term" value="F:iron ion binding"/>
    <property type="evidence" value="ECO:0007669"/>
    <property type="project" value="TreeGrafter"/>
</dbReference>
<organism evidence="2 3">
    <name type="scientific">Sulfuricella denitrificans (strain DSM 22764 / NBRC 105220 / skB26)</name>
    <dbReference type="NCBI Taxonomy" id="1163617"/>
    <lineage>
        <taxon>Bacteria</taxon>
        <taxon>Pseudomonadati</taxon>
        <taxon>Pseudomonadota</taxon>
        <taxon>Betaproteobacteria</taxon>
        <taxon>Nitrosomonadales</taxon>
        <taxon>Sulfuricellaceae</taxon>
        <taxon>Sulfuricella</taxon>
    </lineage>
</organism>
<comment type="similarity">
    <text evidence="1">Belongs to the HupF/HypC family.</text>
</comment>
<dbReference type="EMBL" id="AP013066">
    <property type="protein sequence ID" value="BAN34608.1"/>
    <property type="molecule type" value="Genomic_DNA"/>
</dbReference>
<dbReference type="PRINTS" id="PR00445">
    <property type="entry name" value="HUPFHYPC"/>
</dbReference>
<evidence type="ECO:0000313" key="2">
    <source>
        <dbReference type="EMBL" id="BAN34608.1"/>
    </source>
</evidence>
<dbReference type="InterPro" id="IPR001109">
    <property type="entry name" value="Hydrogenase_HupF/HypC"/>
</dbReference>
<keyword evidence="3" id="KW-1185">Reference proteome</keyword>
<dbReference type="GO" id="GO:1902670">
    <property type="term" value="F:carbon dioxide binding"/>
    <property type="evidence" value="ECO:0007669"/>
    <property type="project" value="TreeGrafter"/>
</dbReference>
<gene>
    <name evidence="2" type="ORF">SCD_n00766</name>
</gene>
<dbReference type="PANTHER" id="PTHR35177:SF2">
    <property type="entry name" value="HYDROGENASE MATURATION FACTOR HYBG"/>
    <property type="match status" value="1"/>
</dbReference>
<sequence>MCMAIPSRIVELVGEMATVEAFGELRSISLMLMNDEVALGDYVLVQAGGFAYDRVEHQVAQEALQILGRVVGLPQA</sequence>
<dbReference type="KEGG" id="sdr:SCD_n00766"/>
<dbReference type="AlphaFoldDB" id="S6ABD9"/>
<proteinExistence type="inferred from homology"/>
<reference evidence="2 3" key="1">
    <citation type="journal article" date="2012" name="Appl. Environ. Microbiol.">
        <title>Draft genome sequence of a psychrotolerant sulfur-oxidizing bacterium, Sulfuricella denitrificans skB26, and proteomic insights into cold adaptation.</title>
        <authorList>
            <person name="Watanabe T."/>
            <person name="Kojima H."/>
            <person name="Fukui M."/>
        </authorList>
    </citation>
    <scope>NUCLEOTIDE SEQUENCE [LARGE SCALE GENOMIC DNA]</scope>
    <source>
        <strain evidence="3">skB26</strain>
    </source>
</reference>
<evidence type="ECO:0000256" key="1">
    <source>
        <dbReference type="ARBA" id="ARBA00006018"/>
    </source>
</evidence>
<dbReference type="STRING" id="1163617.SCD_n00766"/>
<name>S6ABD9_SULDS</name>